<feature type="compositionally biased region" description="Gly residues" evidence="1">
    <location>
        <begin position="767"/>
        <end position="776"/>
    </location>
</feature>
<evidence type="ECO:0000313" key="3">
    <source>
        <dbReference type="EMBL" id="KAJ1520313.1"/>
    </source>
</evidence>
<feature type="region of interest" description="Disordered" evidence="1">
    <location>
        <begin position="767"/>
        <end position="804"/>
    </location>
</feature>
<evidence type="ECO:0000256" key="2">
    <source>
        <dbReference type="SAM" id="SignalP"/>
    </source>
</evidence>
<sequence>MKMMDFSGLLPGGRPATVVACLLVAVLLSTAHCEDSCSPPSVQLVVPEEVTLVLGITGVGKTTLSLLLANRDDNLRVVWDGSKHVFNGSSIIGDGVKSVTKEPMVMTDSATGAHFLDCPGFEDTRSPCVEVSIAYYMKEIARQARRVKVLLLAPYFAVSGSSRTEFLKMLSHAARLLKNTGKLQQSVALVVSHIEAFEKTRESDGSFKFGPKADDKVKDDVANFLKDKMKPFLDEQVNQSKDAQLKELNIRARSLVDIFLSKTDKGDNHIALFRAPMKEGPVKGNDAMKLGREELSKLVREKLRFASVETRDFGTTVSGDTEAFALKLARKLSEDIIRKLSDLGRSVAATHARKAYDANDVPATAERLQRAADEVRRAAGDLQGSGDVRDYCGRVDKLASSAPEEAGRVLEVVGMCRQIVALQVVSEEAIVASSTLKDQWVRPFHEAAADLDARKDWSRFLLAMYDRLSKHDVQKSVILELTSCLNDCLQAARRSLAAFGDLNALQGKAQALGLPAKLRPTAVNLQDANALVSRVSREPERECNGGSGELVVRGESVSVSEALATGCGSGARTVHIYATNTVFVDADVVLPGGRLVIVAPRWEVLGSPKIDLNGQPGANAGGKPGQAGRGARGADGAAGGPGSPGGSFLGVGASFSGSTPRVSVNGGNGGRGQDGGDGGNGISGGGNGGDGGHGGVGGLGGPRGRAQFINLEGQVFNHELNAVDGQRGEGGRAGVGGPRTQHGHSRRKRGGLKSIGKKIKHTVTGIFGRGGGGGGDAPPPQYSDGHLGRDNAAGAAQPPAQPLPTLWQSVPPWALAYAKRSLDHPYRRRDIQHYVQLLDKSKAFMSVR</sequence>
<dbReference type="InterPro" id="IPR027417">
    <property type="entry name" value="P-loop_NTPase"/>
</dbReference>
<evidence type="ECO:0008006" key="5">
    <source>
        <dbReference type="Google" id="ProtNLM"/>
    </source>
</evidence>
<dbReference type="AlphaFoldDB" id="A0AAV7X7C6"/>
<gene>
    <name evidence="3" type="ORF">ONE63_004512</name>
</gene>
<name>A0AAV7X7C6_9NEOP</name>
<organism evidence="3 4">
    <name type="scientific">Megalurothrips usitatus</name>
    <name type="common">bean blossom thrips</name>
    <dbReference type="NCBI Taxonomy" id="439358"/>
    <lineage>
        <taxon>Eukaryota</taxon>
        <taxon>Metazoa</taxon>
        <taxon>Ecdysozoa</taxon>
        <taxon>Arthropoda</taxon>
        <taxon>Hexapoda</taxon>
        <taxon>Insecta</taxon>
        <taxon>Pterygota</taxon>
        <taxon>Neoptera</taxon>
        <taxon>Paraneoptera</taxon>
        <taxon>Thysanoptera</taxon>
        <taxon>Terebrantia</taxon>
        <taxon>Thripoidea</taxon>
        <taxon>Thripidae</taxon>
        <taxon>Megalurothrips</taxon>
    </lineage>
</organism>
<feature type="chain" id="PRO_5043473847" description="AIG1-type G domain-containing protein" evidence="2">
    <location>
        <begin position="34"/>
        <end position="848"/>
    </location>
</feature>
<feature type="compositionally biased region" description="Basic residues" evidence="1">
    <location>
        <begin position="741"/>
        <end position="753"/>
    </location>
</feature>
<feature type="region of interest" description="Disordered" evidence="1">
    <location>
        <begin position="609"/>
        <end position="701"/>
    </location>
</feature>
<feature type="compositionally biased region" description="Gly residues" evidence="1">
    <location>
        <begin position="619"/>
        <end position="649"/>
    </location>
</feature>
<proteinExistence type="predicted"/>
<keyword evidence="2" id="KW-0732">Signal</keyword>
<keyword evidence="4" id="KW-1185">Reference proteome</keyword>
<dbReference type="EMBL" id="JAPTSV010000015">
    <property type="protein sequence ID" value="KAJ1520313.1"/>
    <property type="molecule type" value="Genomic_DNA"/>
</dbReference>
<feature type="region of interest" description="Disordered" evidence="1">
    <location>
        <begin position="724"/>
        <end position="753"/>
    </location>
</feature>
<comment type="caution">
    <text evidence="3">The sequence shown here is derived from an EMBL/GenBank/DDBJ whole genome shotgun (WGS) entry which is preliminary data.</text>
</comment>
<dbReference type="Gene3D" id="3.40.50.300">
    <property type="entry name" value="P-loop containing nucleotide triphosphate hydrolases"/>
    <property type="match status" value="1"/>
</dbReference>
<feature type="compositionally biased region" description="Gly residues" evidence="1">
    <location>
        <begin position="666"/>
        <end position="701"/>
    </location>
</feature>
<dbReference type="Proteomes" id="UP001075354">
    <property type="component" value="Chromosome 15"/>
</dbReference>
<evidence type="ECO:0000256" key="1">
    <source>
        <dbReference type="SAM" id="MobiDB-lite"/>
    </source>
</evidence>
<protein>
    <recommendedName>
        <fullName evidence="5">AIG1-type G domain-containing protein</fullName>
    </recommendedName>
</protein>
<accession>A0AAV7X7C6</accession>
<reference evidence="3" key="1">
    <citation type="submission" date="2022-12" db="EMBL/GenBank/DDBJ databases">
        <title>Chromosome-level genome assembly of the bean flower thrips Megalurothrips usitatus.</title>
        <authorList>
            <person name="Ma L."/>
            <person name="Liu Q."/>
            <person name="Li H."/>
            <person name="Cai W."/>
        </authorList>
    </citation>
    <scope>NUCLEOTIDE SEQUENCE</scope>
    <source>
        <strain evidence="3">Cailab_2022a</strain>
    </source>
</reference>
<evidence type="ECO:0000313" key="4">
    <source>
        <dbReference type="Proteomes" id="UP001075354"/>
    </source>
</evidence>
<dbReference type="SUPFAM" id="SSF52540">
    <property type="entry name" value="P-loop containing nucleoside triphosphate hydrolases"/>
    <property type="match status" value="1"/>
</dbReference>
<feature type="signal peptide" evidence="2">
    <location>
        <begin position="1"/>
        <end position="33"/>
    </location>
</feature>